<dbReference type="EMBL" id="CACSIK010000001">
    <property type="protein sequence ID" value="CAA0089055.1"/>
    <property type="molecule type" value="Genomic_DNA"/>
</dbReference>
<evidence type="ECO:0000313" key="4">
    <source>
        <dbReference type="Proteomes" id="UP000435877"/>
    </source>
</evidence>
<sequence length="570" mass="62805">MFIAARTPRLFLLTLSLLSTFSMLQGCATSGESLSMPHSGPLAQCIEGDCRNGYGTKKAVNADYTIAGQWQEGEPTSGDYEVSYRGQTWTTQYRDGLPVQGAKLYPHVRSDEFDVFVGSWQRYGDPFSETTVVIPLEGTYVTSQGFHFSGVFKAFPTMGANRELYKSNPEGHYWPYLNAVFIGKIEYQGQKEVGVYARRDWEVGTPLIRFDPGILPADSEVLKRLQKETRAELSTLSDWQYSEKKSELNFDIGKILAIAAGVATAASSNLSAQQQTEFISAYSMDVMGGSTSNLQALQGKYGDNRSADEILTQFNKTAGDYYQQAQTQAASTLVTSISSNPRVTAPTATVFTSNKNTANAPASPQQNCLAKHDHIWLEDSQHCTRKASLAAKQCGQAGGGYTHRGCVINTVAYQPRFGGRTLHSNANLYPTMPAQSARGRIAASTDTQANNNECVARMESGMALPRVARDYCRYILTDDTRTAEFTFEGASWGFDSSSTEEAAKKLLKDNLIKLAKKKCGTQGYSVVFHDDTLEAYDINPYVKECKSRSVFGSEEYICRGNTSFFCGRYQ</sequence>
<dbReference type="Proteomes" id="UP000439591">
    <property type="component" value="Unassembled WGS sequence"/>
</dbReference>
<keyword evidence="1" id="KW-0732">Signal</keyword>
<evidence type="ECO:0000256" key="1">
    <source>
        <dbReference type="SAM" id="SignalP"/>
    </source>
</evidence>
<organism evidence="2 4">
    <name type="scientific">Zhongshania aliphaticivorans</name>
    <dbReference type="NCBI Taxonomy" id="1470434"/>
    <lineage>
        <taxon>Bacteria</taxon>
        <taxon>Pseudomonadati</taxon>
        <taxon>Pseudomonadota</taxon>
        <taxon>Gammaproteobacteria</taxon>
        <taxon>Cellvibrionales</taxon>
        <taxon>Spongiibacteraceae</taxon>
        <taxon>Zhongshania</taxon>
    </lineage>
</organism>
<evidence type="ECO:0000313" key="5">
    <source>
        <dbReference type="Proteomes" id="UP000439591"/>
    </source>
</evidence>
<feature type="chain" id="PRO_5036150399" evidence="1">
    <location>
        <begin position="25"/>
        <end position="570"/>
    </location>
</feature>
<gene>
    <name evidence="2" type="ORF">IHBHHGIJ_01695</name>
    <name evidence="3" type="ORF">KFEGEMFD_01297</name>
</gene>
<dbReference type="AlphaFoldDB" id="A0A5S9NFL3"/>
<feature type="signal peptide" evidence="1">
    <location>
        <begin position="1"/>
        <end position="24"/>
    </location>
</feature>
<dbReference type="OrthoDB" id="5428732at2"/>
<name>A0A5S9NFL3_9GAMM</name>
<dbReference type="EMBL" id="CACSIM010000002">
    <property type="protein sequence ID" value="CAA0095652.1"/>
    <property type="molecule type" value="Genomic_DNA"/>
</dbReference>
<proteinExistence type="predicted"/>
<dbReference type="Proteomes" id="UP000435877">
    <property type="component" value="Unassembled WGS sequence"/>
</dbReference>
<evidence type="ECO:0000313" key="2">
    <source>
        <dbReference type="EMBL" id="CAA0089055.1"/>
    </source>
</evidence>
<protein>
    <submittedName>
        <fullName evidence="2">Uncharacterized protein</fullName>
    </submittedName>
</protein>
<dbReference type="RefSeq" id="WP_159268330.1">
    <property type="nucleotide sequence ID" value="NZ_CACSIK010000001.1"/>
</dbReference>
<reference evidence="4 5" key="1">
    <citation type="submission" date="2019-11" db="EMBL/GenBank/DDBJ databases">
        <authorList>
            <person name="Holert J."/>
        </authorList>
    </citation>
    <scope>NUCLEOTIDE SEQUENCE [LARGE SCALE GENOMIC DNA]</scope>
    <source>
        <strain evidence="3">BC3_2A</strain>
        <strain evidence="2">SB11_1A</strain>
    </source>
</reference>
<accession>A0A5S9NFL3</accession>
<evidence type="ECO:0000313" key="3">
    <source>
        <dbReference type="EMBL" id="CAA0095652.1"/>
    </source>
</evidence>
<dbReference type="PROSITE" id="PS51257">
    <property type="entry name" value="PROKAR_LIPOPROTEIN"/>
    <property type="match status" value="1"/>
</dbReference>
<keyword evidence="4" id="KW-1185">Reference proteome</keyword>